<comment type="caution">
    <text evidence="1">The sequence shown here is derived from an EMBL/GenBank/DDBJ whole genome shotgun (WGS) entry which is preliminary data.</text>
</comment>
<dbReference type="Gene3D" id="3.40.50.300">
    <property type="entry name" value="P-loop containing nucleotide triphosphate hydrolases"/>
    <property type="match status" value="1"/>
</dbReference>
<evidence type="ECO:0000313" key="2">
    <source>
        <dbReference type="Proteomes" id="UP001198182"/>
    </source>
</evidence>
<dbReference type="InterPro" id="IPR008533">
    <property type="entry name" value="DUF815"/>
</dbReference>
<accession>A0AAE3EAH2</accession>
<gene>
    <name evidence="1" type="ORF">LKD81_09495</name>
</gene>
<dbReference type="PANTHER" id="PTHR42935">
    <property type="entry name" value="SLR0930 PROTEIN"/>
    <property type="match status" value="1"/>
</dbReference>
<keyword evidence="2" id="KW-1185">Reference proteome</keyword>
<protein>
    <submittedName>
        <fullName evidence="1">ATP-binding protein</fullName>
    </submittedName>
</protein>
<name>A0AAE3EAH2_9FIRM</name>
<dbReference type="PANTHER" id="PTHR42935:SF1">
    <property type="entry name" value="SLR0930 PROTEIN"/>
    <property type="match status" value="1"/>
</dbReference>
<dbReference type="RefSeq" id="WP_308453746.1">
    <property type="nucleotide sequence ID" value="NZ_JAJEQR010000024.1"/>
</dbReference>
<organism evidence="1 2">
    <name type="scientific">Hominifimenecus microfluidus</name>
    <dbReference type="NCBI Taxonomy" id="2885348"/>
    <lineage>
        <taxon>Bacteria</taxon>
        <taxon>Bacillati</taxon>
        <taxon>Bacillota</taxon>
        <taxon>Clostridia</taxon>
        <taxon>Lachnospirales</taxon>
        <taxon>Lachnospiraceae</taxon>
        <taxon>Hominifimenecus</taxon>
    </lineage>
</organism>
<keyword evidence="1" id="KW-0067">ATP-binding</keyword>
<dbReference type="SUPFAM" id="SSF52540">
    <property type="entry name" value="P-loop containing nucleoside triphosphate hydrolases"/>
    <property type="match status" value="1"/>
</dbReference>
<proteinExistence type="predicted"/>
<dbReference type="EMBL" id="JAJEQR010000024">
    <property type="protein sequence ID" value="MCC2231224.1"/>
    <property type="molecule type" value="Genomic_DNA"/>
</dbReference>
<dbReference type="AlphaFoldDB" id="A0AAE3EAH2"/>
<dbReference type="InterPro" id="IPR027417">
    <property type="entry name" value="P-loop_NTPase"/>
</dbReference>
<keyword evidence="1" id="KW-0547">Nucleotide-binding</keyword>
<sequence length="423" mass="49193">MRRKEMLIYRNFPGQEIFDGMRDIIECGYRENVYQTLNSLIELANLHGFEGNVWHFFLAYVLANHENAFSTSCEIRGHVEGSINDIALQDFRIFRKLFAYDLDQLDAELGMNVFRVLKNYQSVSGTSKVFNQRIRDRIESLSVHLAAAANEQEFMDHIVQFYKEFGVGKFGLHKAFKVENIGGDVQILPITKTEHTRLSDLIGYELQKKQLIENTEAFVRGQKANNCLLFGDAGTGKSSSIKAILNEYYDQGLRMIEVYKYQFKDLTSVISQIKNRNYKFIIYMDDLSFEEFEIEYKYLKAIIEGGLERKPDNVLIYATSNRRHLIRETFNDKRQPDDDMHTSDTVQEKLSLAARFGVTIYYGMPVKKEFQEIVRRLAERYHLDMSEEELMQKANAWELKHGGMSGRTATQFITNLLGKEPEE</sequence>
<dbReference type="Pfam" id="PF05673">
    <property type="entry name" value="DUF815"/>
    <property type="match status" value="1"/>
</dbReference>
<evidence type="ECO:0000313" key="1">
    <source>
        <dbReference type="EMBL" id="MCC2231224.1"/>
    </source>
</evidence>
<dbReference type="GO" id="GO:0005524">
    <property type="term" value="F:ATP binding"/>
    <property type="evidence" value="ECO:0007669"/>
    <property type="project" value="UniProtKB-KW"/>
</dbReference>
<reference evidence="1" key="1">
    <citation type="submission" date="2021-10" db="EMBL/GenBank/DDBJ databases">
        <title>Anaerobic single-cell dispensing facilitates the cultivation of human gut bacteria.</title>
        <authorList>
            <person name="Afrizal A."/>
        </authorList>
    </citation>
    <scope>NUCLEOTIDE SEQUENCE</scope>
    <source>
        <strain evidence="1">CLA-AA-H215</strain>
    </source>
</reference>
<dbReference type="Proteomes" id="UP001198182">
    <property type="component" value="Unassembled WGS sequence"/>
</dbReference>